<dbReference type="InterPro" id="IPR039910">
    <property type="entry name" value="D15-like"/>
</dbReference>
<accession>A0ABS3TAG3</accession>
<reference evidence="7 8" key="1">
    <citation type="submission" date="2021-03" db="EMBL/GenBank/DDBJ databases">
        <authorList>
            <person name="Kim M.K."/>
        </authorList>
    </citation>
    <scope>NUCLEOTIDE SEQUENCE [LARGE SCALE GENOMIC DNA]</scope>
    <source>
        <strain evidence="7 8">BT507</strain>
    </source>
</reference>
<name>A0ABS3TAG3_9BACT</name>
<dbReference type="PANTHER" id="PTHR12815:SF47">
    <property type="entry name" value="TRANSLOCATION AND ASSEMBLY MODULE SUBUNIT TAMA"/>
    <property type="match status" value="1"/>
</dbReference>
<proteinExistence type="predicted"/>
<keyword evidence="5" id="KW-0998">Cell outer membrane</keyword>
<keyword evidence="3" id="KW-0732">Signal</keyword>
<comment type="subcellular location">
    <subcellularLocation>
        <location evidence="1">Membrane</location>
    </subcellularLocation>
</comment>
<dbReference type="PROSITE" id="PS51257">
    <property type="entry name" value="PROKAR_LIPOPROTEIN"/>
    <property type="match status" value="1"/>
</dbReference>
<comment type="caution">
    <text evidence="7">The sequence shown here is derived from an EMBL/GenBank/DDBJ whole genome shotgun (WGS) entry which is preliminary data.</text>
</comment>
<dbReference type="Pfam" id="PF01103">
    <property type="entry name" value="Omp85"/>
    <property type="match status" value="1"/>
</dbReference>
<dbReference type="Gene3D" id="2.40.160.50">
    <property type="entry name" value="membrane protein fhac: a member of the omp85/tpsb transporter family"/>
    <property type="match status" value="1"/>
</dbReference>
<evidence type="ECO:0000313" key="8">
    <source>
        <dbReference type="Proteomes" id="UP000670527"/>
    </source>
</evidence>
<keyword evidence="8" id="KW-1185">Reference proteome</keyword>
<evidence type="ECO:0000256" key="2">
    <source>
        <dbReference type="ARBA" id="ARBA00022692"/>
    </source>
</evidence>
<evidence type="ECO:0000259" key="6">
    <source>
        <dbReference type="Pfam" id="PF01103"/>
    </source>
</evidence>
<dbReference type="InterPro" id="IPR000184">
    <property type="entry name" value="Bac_surfAg_D15"/>
</dbReference>
<feature type="domain" description="Bacterial surface antigen (D15)" evidence="6">
    <location>
        <begin position="498"/>
        <end position="833"/>
    </location>
</feature>
<evidence type="ECO:0000256" key="3">
    <source>
        <dbReference type="ARBA" id="ARBA00022729"/>
    </source>
</evidence>
<dbReference type="PANTHER" id="PTHR12815">
    <property type="entry name" value="SORTING AND ASSEMBLY MACHINERY SAMM50 PROTEIN FAMILY MEMBER"/>
    <property type="match status" value="1"/>
</dbReference>
<keyword evidence="4" id="KW-0472">Membrane</keyword>
<protein>
    <submittedName>
        <fullName evidence="7">BamA/TamA family outer membrane protein</fullName>
    </submittedName>
</protein>
<evidence type="ECO:0000256" key="4">
    <source>
        <dbReference type="ARBA" id="ARBA00023136"/>
    </source>
</evidence>
<gene>
    <name evidence="7" type="ORF">J4D97_03785</name>
</gene>
<keyword evidence="2" id="KW-0812">Transmembrane</keyword>
<evidence type="ECO:0000256" key="1">
    <source>
        <dbReference type="ARBA" id="ARBA00004370"/>
    </source>
</evidence>
<dbReference type="Proteomes" id="UP000670527">
    <property type="component" value="Unassembled WGS sequence"/>
</dbReference>
<organism evidence="7 8">
    <name type="scientific">Hymenobacter defluvii</name>
    <dbReference type="NCBI Taxonomy" id="2054411"/>
    <lineage>
        <taxon>Bacteria</taxon>
        <taxon>Pseudomonadati</taxon>
        <taxon>Bacteroidota</taxon>
        <taxon>Cytophagia</taxon>
        <taxon>Cytophagales</taxon>
        <taxon>Hymenobacteraceae</taxon>
        <taxon>Hymenobacter</taxon>
    </lineage>
</organism>
<evidence type="ECO:0000256" key="5">
    <source>
        <dbReference type="ARBA" id="ARBA00023237"/>
    </source>
</evidence>
<sequence>MKPSLFVNTLGASHLWRRLLPVCWLLLALVGCAPTKLLPPGQNLLNEIELKGVDKADAERMQTLYQQQPNSRFPIPKLLIYQLGTNFYDSTKVRRKLNEDLERYNQLIAEARPDSVEVAKLTQKRERRNRRFQQKLEKGNSIMRIGEPPVLYDTALTRQTVTQLDIFLKSKGFFRSSVYATDTVEDRRVTVTYHVHEGLPFHYTQLNYTIPDTAVERRVLASRPQSLLHVGDQYDEEVIGQERTRLETLLKNAGYYDFREQYITLEADTSFAPTTVRLRTFVADPAPGQSHRLYTIERVSFISDAGIVRFGVARDTIVRDSVKFLAYEHKIRPRILDNKLEVRPGDHYSLANTLLTQRQLGTLDMFRFNTVNYRRLPRQSNTLADSVQGQLAAIVNASPAKKFQETTEFGGTYVSGLVGPFANVRLRVRNPFGGAEVLEFGIRSGFEGQYNIASTDDETSGNPDAVLTTQIGGNVNLVIPQFIIPFRPQRYLVQYNPRTRINASYTFVSRPQYTRTNAEATYDYIWQRSEFHQYVFTPADLSIVNTPFNSIDPAFLANLQELSNQGFPLIQSFTRQLVPSINFTSLYNSNDFNETRDARYLRLYAEVGGLTRKIYQAVFPDLNVFNFARFSADYRRYIKLDSKSYFVYRFNVGAARALTPTTYYPPGSDEQQTGLIIPYDKFVFAGGSSSVRAWAPRRLGPGSFSTLINGKQNLAQEQPGELLLEGNVEYRFPLYSFINGAVFTDFGNVWLLHADESRIETNPDYKNAQFAFNRFYKEFAVGSGFGLRFDFTFLILRLDIATKVYDPTYPGNRWVIRNFGFGARQTAFNLGIGYPF</sequence>
<dbReference type="RefSeq" id="WP_208306404.1">
    <property type="nucleotide sequence ID" value="NZ_JAGETX010000001.1"/>
</dbReference>
<evidence type="ECO:0000313" key="7">
    <source>
        <dbReference type="EMBL" id="MBO3269760.1"/>
    </source>
</evidence>
<dbReference type="EMBL" id="JAGETX010000001">
    <property type="protein sequence ID" value="MBO3269760.1"/>
    <property type="molecule type" value="Genomic_DNA"/>
</dbReference>